<name>A0A8K0CR38_IGNLU</name>
<dbReference type="GO" id="GO:0046872">
    <property type="term" value="F:metal ion binding"/>
    <property type="evidence" value="ECO:0007669"/>
    <property type="project" value="UniProtKB-KW"/>
</dbReference>
<sequence>MIDVGSYGKNSNGGILEHSQYGKLLYQNKLNLRERKHVNENIQDPLPFVFVGDKAFQLSEHLMKSYPRRDLDIQKRRYNYRLSSARQAVECIFGILAAKFRKFETSIGVFPEKVDKIILAACVLHNMIRVEECSYGEKQIQDSMKAGAFEPLQNVRRLNTNQSSRIARAVRKQFCNYFSGVGAVEWQDAGIQSNDCIE</sequence>
<gene>
    <name evidence="4" type="ORF">ILUMI_16417</name>
</gene>
<keyword evidence="2" id="KW-0479">Metal-binding</keyword>
<evidence type="ECO:0000313" key="5">
    <source>
        <dbReference type="Proteomes" id="UP000801492"/>
    </source>
</evidence>
<accession>A0A8K0CR38</accession>
<evidence type="ECO:0000256" key="2">
    <source>
        <dbReference type="ARBA" id="ARBA00022723"/>
    </source>
</evidence>
<proteinExistence type="predicted"/>
<organism evidence="4 5">
    <name type="scientific">Ignelater luminosus</name>
    <name type="common">Cucubano</name>
    <name type="synonym">Pyrophorus luminosus</name>
    <dbReference type="NCBI Taxonomy" id="2038154"/>
    <lineage>
        <taxon>Eukaryota</taxon>
        <taxon>Metazoa</taxon>
        <taxon>Ecdysozoa</taxon>
        <taxon>Arthropoda</taxon>
        <taxon>Hexapoda</taxon>
        <taxon>Insecta</taxon>
        <taxon>Pterygota</taxon>
        <taxon>Neoptera</taxon>
        <taxon>Endopterygota</taxon>
        <taxon>Coleoptera</taxon>
        <taxon>Polyphaga</taxon>
        <taxon>Elateriformia</taxon>
        <taxon>Elateroidea</taxon>
        <taxon>Elateridae</taxon>
        <taxon>Agrypninae</taxon>
        <taxon>Pyrophorini</taxon>
        <taxon>Ignelater</taxon>
    </lineage>
</organism>
<dbReference type="AlphaFoldDB" id="A0A8K0CR38"/>
<dbReference type="Proteomes" id="UP000801492">
    <property type="component" value="Unassembled WGS sequence"/>
</dbReference>
<dbReference type="Pfam" id="PF13359">
    <property type="entry name" value="DDE_Tnp_4"/>
    <property type="match status" value="1"/>
</dbReference>
<comment type="caution">
    <text evidence="4">The sequence shown here is derived from an EMBL/GenBank/DDBJ whole genome shotgun (WGS) entry which is preliminary data.</text>
</comment>
<keyword evidence="5" id="KW-1185">Reference proteome</keyword>
<feature type="domain" description="DDE Tnp4" evidence="3">
    <location>
        <begin position="2"/>
        <end position="126"/>
    </location>
</feature>
<dbReference type="InterPro" id="IPR027806">
    <property type="entry name" value="HARBI1_dom"/>
</dbReference>
<evidence type="ECO:0000256" key="1">
    <source>
        <dbReference type="ARBA" id="ARBA00001968"/>
    </source>
</evidence>
<reference evidence="4" key="1">
    <citation type="submission" date="2019-08" db="EMBL/GenBank/DDBJ databases">
        <title>The genome of the North American firefly Photinus pyralis.</title>
        <authorList>
            <consortium name="Photinus pyralis genome working group"/>
            <person name="Fallon T.R."/>
            <person name="Sander Lower S.E."/>
            <person name="Weng J.-K."/>
        </authorList>
    </citation>
    <scope>NUCLEOTIDE SEQUENCE</scope>
    <source>
        <strain evidence="4">TRF0915ILg1</strain>
        <tissue evidence="4">Whole body</tissue>
    </source>
</reference>
<dbReference type="OrthoDB" id="2570778at2759"/>
<evidence type="ECO:0000313" key="4">
    <source>
        <dbReference type="EMBL" id="KAF2889757.1"/>
    </source>
</evidence>
<dbReference type="EMBL" id="VTPC01062823">
    <property type="protein sequence ID" value="KAF2889757.1"/>
    <property type="molecule type" value="Genomic_DNA"/>
</dbReference>
<protein>
    <recommendedName>
        <fullName evidence="3">DDE Tnp4 domain-containing protein</fullName>
    </recommendedName>
</protein>
<evidence type="ECO:0000259" key="3">
    <source>
        <dbReference type="Pfam" id="PF13359"/>
    </source>
</evidence>
<comment type="cofactor">
    <cofactor evidence="1">
        <name>a divalent metal cation</name>
        <dbReference type="ChEBI" id="CHEBI:60240"/>
    </cofactor>
</comment>